<evidence type="ECO:0000313" key="10">
    <source>
        <dbReference type="Proteomes" id="UP000292886"/>
    </source>
</evidence>
<protein>
    <recommendedName>
        <fullName evidence="8">Protein translocase subunit SecE</fullName>
    </recommendedName>
</protein>
<evidence type="ECO:0000256" key="5">
    <source>
        <dbReference type="ARBA" id="ARBA00022989"/>
    </source>
</evidence>
<comment type="similarity">
    <text evidence="8">Belongs to the SecE/SEC61-gamma family.</text>
</comment>
<keyword evidence="4 8" id="KW-0653">Protein transport</keyword>
<dbReference type="EMBL" id="CP037940">
    <property type="protein sequence ID" value="QBO35824.1"/>
    <property type="molecule type" value="Genomic_DNA"/>
</dbReference>
<evidence type="ECO:0000256" key="7">
    <source>
        <dbReference type="ARBA" id="ARBA00023136"/>
    </source>
</evidence>
<keyword evidence="7 8" id="KW-0472">Membrane</keyword>
<dbReference type="Proteomes" id="UP000292886">
    <property type="component" value="Chromosome"/>
</dbReference>
<reference evidence="10" key="1">
    <citation type="submission" date="2019-03" db="EMBL/GenBank/DDBJ databases">
        <title>Weissella sp. 26KH-42 Genome sequencing.</title>
        <authorList>
            <person name="Heo J."/>
            <person name="Kim S.-J."/>
            <person name="Kim J.-S."/>
            <person name="Hong S.-B."/>
            <person name="Kwon S.-W."/>
        </authorList>
    </citation>
    <scope>NUCLEOTIDE SEQUENCE [LARGE SCALE GENOMIC DNA]</scope>
    <source>
        <strain evidence="10">26KH-42</strain>
    </source>
</reference>
<feature type="transmembrane region" description="Helical" evidence="8">
    <location>
        <begin position="27"/>
        <end position="47"/>
    </location>
</feature>
<evidence type="ECO:0000256" key="4">
    <source>
        <dbReference type="ARBA" id="ARBA00022927"/>
    </source>
</evidence>
<comment type="subcellular location">
    <subcellularLocation>
        <location evidence="8">Cell membrane</location>
        <topology evidence="8">Single-pass membrane protein</topology>
    </subcellularLocation>
    <subcellularLocation>
        <location evidence="1">Membrane</location>
    </subcellularLocation>
</comment>
<dbReference type="NCBIfam" id="TIGR00964">
    <property type="entry name" value="secE_bact"/>
    <property type="match status" value="1"/>
</dbReference>
<keyword evidence="3 8" id="KW-0812">Transmembrane</keyword>
<dbReference type="Pfam" id="PF00584">
    <property type="entry name" value="SecE"/>
    <property type="match status" value="1"/>
</dbReference>
<comment type="function">
    <text evidence="8">Essential subunit of the Sec protein translocation channel SecYEG. Clamps together the 2 halves of SecY. May contact the channel plug during translocation.</text>
</comment>
<keyword evidence="6 8" id="KW-0811">Translocation</keyword>
<proteinExistence type="inferred from homology"/>
<dbReference type="KEGG" id="wei:EQG49_04760"/>
<keyword evidence="8" id="KW-1003">Cell membrane</keyword>
<dbReference type="GO" id="GO:0008320">
    <property type="term" value="F:protein transmembrane transporter activity"/>
    <property type="evidence" value="ECO:0007669"/>
    <property type="project" value="UniProtKB-UniRule"/>
</dbReference>
<keyword evidence="5 8" id="KW-1133">Transmembrane helix</keyword>
<keyword evidence="10" id="KW-1185">Reference proteome</keyword>
<dbReference type="InterPro" id="IPR005807">
    <property type="entry name" value="SecE_bac"/>
</dbReference>
<evidence type="ECO:0000256" key="3">
    <source>
        <dbReference type="ARBA" id="ARBA00022692"/>
    </source>
</evidence>
<dbReference type="GO" id="GO:0043952">
    <property type="term" value="P:protein transport by the Sec complex"/>
    <property type="evidence" value="ECO:0007669"/>
    <property type="project" value="UniProtKB-UniRule"/>
</dbReference>
<dbReference type="GO" id="GO:0009306">
    <property type="term" value="P:protein secretion"/>
    <property type="evidence" value="ECO:0007669"/>
    <property type="project" value="UniProtKB-UniRule"/>
</dbReference>
<dbReference type="AlphaFoldDB" id="A0A4P6YSW9"/>
<keyword evidence="2 8" id="KW-0813">Transport</keyword>
<organism evidence="9 10">
    <name type="scientific">Periweissella cryptocerci</name>
    <dbReference type="NCBI Taxonomy" id="2506420"/>
    <lineage>
        <taxon>Bacteria</taxon>
        <taxon>Bacillati</taxon>
        <taxon>Bacillota</taxon>
        <taxon>Bacilli</taxon>
        <taxon>Lactobacillales</taxon>
        <taxon>Lactobacillaceae</taxon>
        <taxon>Periweissella</taxon>
    </lineage>
</organism>
<dbReference type="GO" id="GO:0006605">
    <property type="term" value="P:protein targeting"/>
    <property type="evidence" value="ECO:0007669"/>
    <property type="project" value="UniProtKB-UniRule"/>
</dbReference>
<sequence length="56" mass="6199">MKFLKSVIAEMKIVTWPTAKQNRKDSITVIGTSIFFALFLGAIDWLAQGGITLLSK</sequence>
<evidence type="ECO:0000256" key="6">
    <source>
        <dbReference type="ARBA" id="ARBA00023010"/>
    </source>
</evidence>
<evidence type="ECO:0000256" key="8">
    <source>
        <dbReference type="HAMAP-Rule" id="MF_00422"/>
    </source>
</evidence>
<dbReference type="OrthoDB" id="9813233at2"/>
<evidence type="ECO:0000256" key="1">
    <source>
        <dbReference type="ARBA" id="ARBA00004370"/>
    </source>
</evidence>
<dbReference type="Gene3D" id="1.20.5.1030">
    <property type="entry name" value="Preprotein translocase secy subunit"/>
    <property type="match status" value="1"/>
</dbReference>
<dbReference type="InterPro" id="IPR038379">
    <property type="entry name" value="SecE_sf"/>
</dbReference>
<accession>A0A4P6YSW9</accession>
<dbReference type="RefSeq" id="WP_133362903.1">
    <property type="nucleotide sequence ID" value="NZ_CP037940.1"/>
</dbReference>
<dbReference type="InterPro" id="IPR001901">
    <property type="entry name" value="Translocase_SecE/Sec61-g"/>
</dbReference>
<evidence type="ECO:0000256" key="2">
    <source>
        <dbReference type="ARBA" id="ARBA00022448"/>
    </source>
</evidence>
<evidence type="ECO:0000313" key="9">
    <source>
        <dbReference type="EMBL" id="QBO35824.1"/>
    </source>
</evidence>
<gene>
    <name evidence="8 9" type="primary">secE</name>
    <name evidence="9" type="ORF">EQG49_04760</name>
</gene>
<dbReference type="GO" id="GO:0065002">
    <property type="term" value="P:intracellular protein transmembrane transport"/>
    <property type="evidence" value="ECO:0007669"/>
    <property type="project" value="UniProtKB-UniRule"/>
</dbReference>
<dbReference type="GO" id="GO:0005886">
    <property type="term" value="C:plasma membrane"/>
    <property type="evidence" value="ECO:0007669"/>
    <property type="project" value="UniProtKB-SubCell"/>
</dbReference>
<comment type="subunit">
    <text evidence="8">Component of the Sec protein translocase complex. Heterotrimer consisting of SecY, SecE and SecG subunits. The heterotrimers can form oligomers, although 1 heterotrimer is thought to be able to translocate proteins. Interacts with the ribosome. Interacts with SecDF, and other proteins may be involved. Interacts with SecA.</text>
</comment>
<name>A0A4P6YSW9_9LACO</name>
<dbReference type="HAMAP" id="MF_00422">
    <property type="entry name" value="SecE"/>
    <property type="match status" value="1"/>
</dbReference>